<dbReference type="InterPro" id="IPR021994">
    <property type="entry name" value="DUF3592"/>
</dbReference>
<dbReference type="EMBL" id="JAEVLS010000005">
    <property type="protein sequence ID" value="MBM0107264.1"/>
    <property type="molecule type" value="Genomic_DNA"/>
</dbReference>
<dbReference type="Proteomes" id="UP000661077">
    <property type="component" value="Unassembled WGS sequence"/>
</dbReference>
<organism evidence="2 3">
    <name type="scientific">Steroidobacter gossypii</name>
    <dbReference type="NCBI Taxonomy" id="2805490"/>
    <lineage>
        <taxon>Bacteria</taxon>
        <taxon>Pseudomonadati</taxon>
        <taxon>Pseudomonadota</taxon>
        <taxon>Gammaproteobacteria</taxon>
        <taxon>Steroidobacterales</taxon>
        <taxon>Steroidobacteraceae</taxon>
        <taxon>Steroidobacter</taxon>
    </lineage>
</organism>
<name>A0ABS1X238_9GAMM</name>
<evidence type="ECO:0000313" key="2">
    <source>
        <dbReference type="EMBL" id="MBM0107264.1"/>
    </source>
</evidence>
<dbReference type="RefSeq" id="WP_203169381.1">
    <property type="nucleotide sequence ID" value="NZ_JAEVLS010000005.1"/>
</dbReference>
<protein>
    <recommendedName>
        <fullName evidence="1">DUF3592 domain-containing protein</fullName>
    </recommendedName>
</protein>
<proteinExistence type="predicted"/>
<comment type="caution">
    <text evidence="2">The sequence shown here is derived from an EMBL/GenBank/DDBJ whole genome shotgun (WGS) entry which is preliminary data.</text>
</comment>
<accession>A0ABS1X238</accession>
<evidence type="ECO:0000313" key="3">
    <source>
        <dbReference type="Proteomes" id="UP000661077"/>
    </source>
</evidence>
<gene>
    <name evidence="2" type="ORF">JM946_21210</name>
</gene>
<evidence type="ECO:0000259" key="1">
    <source>
        <dbReference type="Pfam" id="PF12158"/>
    </source>
</evidence>
<dbReference type="Pfam" id="PF12158">
    <property type="entry name" value="DUF3592"/>
    <property type="match status" value="1"/>
</dbReference>
<feature type="domain" description="DUF3592" evidence="1">
    <location>
        <begin position="48"/>
        <end position="115"/>
    </location>
</feature>
<keyword evidence="3" id="KW-1185">Reference proteome</keyword>
<sequence length="122" mass="13397">MSAELMPIIAFLSGAMVAAILSSLSVSRAARLQQEILKRGQVAHGRVLHVWRPKLWGAFTRIYFEFEPVGIEGTVRGCHVDRRAAGELRASLPAVGATVSVRYLPDQPQQAVIARLVSRFTD</sequence>
<reference evidence="2 3" key="1">
    <citation type="journal article" date="2021" name="Int. J. Syst. Evol. Microbiol.">
        <title>Steroidobacter gossypii sp. nov., isolated from soil of cotton cropping field.</title>
        <authorList>
            <person name="Huang R."/>
            <person name="Yang S."/>
            <person name="Zhen C."/>
            <person name="Liu W."/>
        </authorList>
    </citation>
    <scope>NUCLEOTIDE SEQUENCE [LARGE SCALE GENOMIC DNA]</scope>
    <source>
        <strain evidence="2 3">S1-65</strain>
    </source>
</reference>